<name>A0ABT7T7U0_9MICO</name>
<dbReference type="EMBL" id="JAUCML010000006">
    <property type="protein sequence ID" value="MDM7885631.1"/>
    <property type="molecule type" value="Genomic_DNA"/>
</dbReference>
<reference evidence="1 2" key="1">
    <citation type="submission" date="2023-06" db="EMBL/GenBank/DDBJ databases">
        <authorList>
            <person name="Feng G."/>
            <person name="Li J."/>
            <person name="Zhu H."/>
        </authorList>
    </citation>
    <scope>NUCLEOTIDE SEQUENCE [LARGE SCALE GENOMIC DNA]</scope>
    <source>
        <strain evidence="1 2">RHCKG23</strain>
    </source>
</reference>
<evidence type="ECO:0000313" key="1">
    <source>
        <dbReference type="EMBL" id="MDM7885631.1"/>
    </source>
</evidence>
<gene>
    <name evidence="1" type="ORF">QUG92_11005</name>
</gene>
<accession>A0ABT7T7U0</accession>
<organism evidence="1 2">
    <name type="scientific">Curtobacterium citri</name>
    <dbReference type="NCBI Taxonomy" id="3055139"/>
    <lineage>
        <taxon>Bacteria</taxon>
        <taxon>Bacillati</taxon>
        <taxon>Actinomycetota</taxon>
        <taxon>Actinomycetes</taxon>
        <taxon>Micrococcales</taxon>
        <taxon>Microbacteriaceae</taxon>
        <taxon>Curtobacterium</taxon>
    </lineage>
</organism>
<dbReference type="RefSeq" id="WP_289459072.1">
    <property type="nucleotide sequence ID" value="NZ_JAUCML010000006.1"/>
</dbReference>
<keyword evidence="2" id="KW-1185">Reference proteome</keyword>
<proteinExistence type="predicted"/>
<evidence type="ECO:0000313" key="2">
    <source>
        <dbReference type="Proteomes" id="UP001237823"/>
    </source>
</evidence>
<dbReference type="Proteomes" id="UP001237823">
    <property type="component" value="Unassembled WGS sequence"/>
</dbReference>
<protein>
    <submittedName>
        <fullName evidence="1">Uncharacterized protein</fullName>
    </submittedName>
</protein>
<comment type="caution">
    <text evidence="1">The sequence shown here is derived from an EMBL/GenBank/DDBJ whole genome shotgun (WGS) entry which is preliminary data.</text>
</comment>
<sequence>MKMGLWIGLAVAGVVVLGLVSTGAAVVAVAVEADREGLLDAE</sequence>